<feature type="transmembrane region" description="Helical" evidence="2">
    <location>
        <begin position="224"/>
        <end position="243"/>
    </location>
</feature>
<dbReference type="AlphaFoldDB" id="A0A2P1PSB2"/>
<feature type="region of interest" description="Disordered" evidence="1">
    <location>
        <begin position="36"/>
        <end position="64"/>
    </location>
</feature>
<keyword evidence="2" id="KW-0472">Membrane</keyword>
<feature type="compositionally biased region" description="Low complexity" evidence="1">
    <location>
        <begin position="36"/>
        <end position="57"/>
    </location>
</feature>
<protein>
    <submittedName>
        <fullName evidence="4">Uncharacterized protein</fullName>
    </submittedName>
</protein>
<organism evidence="4 5">
    <name type="scientific">Ahniella affigens</name>
    <dbReference type="NCBI Taxonomy" id="2021234"/>
    <lineage>
        <taxon>Bacteria</taxon>
        <taxon>Pseudomonadati</taxon>
        <taxon>Pseudomonadota</taxon>
        <taxon>Gammaproteobacteria</taxon>
        <taxon>Lysobacterales</taxon>
        <taxon>Rhodanobacteraceae</taxon>
        <taxon>Ahniella</taxon>
    </lineage>
</organism>
<gene>
    <name evidence="4" type="ORF">C7S18_11245</name>
</gene>
<evidence type="ECO:0000313" key="4">
    <source>
        <dbReference type="EMBL" id="AVP97739.1"/>
    </source>
</evidence>
<evidence type="ECO:0000256" key="1">
    <source>
        <dbReference type="SAM" id="MobiDB-lite"/>
    </source>
</evidence>
<feature type="chain" id="PRO_5015144214" evidence="3">
    <location>
        <begin position="33"/>
        <end position="390"/>
    </location>
</feature>
<evidence type="ECO:0000256" key="3">
    <source>
        <dbReference type="SAM" id="SignalP"/>
    </source>
</evidence>
<dbReference type="Proteomes" id="UP000241074">
    <property type="component" value="Chromosome"/>
</dbReference>
<sequence>MLLGSESEVRGRFLPALLLGVLSVLVALSAAAQDSDSATPTASPAAPTTAPTTAAPPTAAPPTAVPTQCVAADLSLLPGPHRPNRPGDRLPLYHFGDYLKLRADGACVTQILALYDQTGDSVANNVVQTNLGLVFNGVRMKQMATTLTRHDEGKSLELAFLLSRDSENIDNRQAWNDFLGTARHHEDRHSELLVELGLIIGKDPVRHIGAAQAISFLGSGVTSIYIAIALGFIAMVLAFFFALKHPSLLRVHPNGAYSLAKSQMAFWAVLLAVTFAVLYGLLDDMEHIPNSLLILVGLSGATSFASVWITPSADKMAMADHTMRHFLQDICSDGTGASVHRVQAVIWTGMLGVVFINQVMLVISMPDFNNTLLTLLGISNGTYVAMKMKE</sequence>
<dbReference type="KEGG" id="xba:C7S18_11245"/>
<reference evidence="4 5" key="2">
    <citation type="submission" date="2018-03" db="EMBL/GenBank/DDBJ databases">
        <authorList>
            <person name="Keele B.F."/>
        </authorList>
    </citation>
    <scope>NUCLEOTIDE SEQUENCE [LARGE SCALE GENOMIC DNA]</scope>
    <source>
        <strain evidence="4 5">D13</strain>
    </source>
</reference>
<evidence type="ECO:0000313" key="5">
    <source>
        <dbReference type="Proteomes" id="UP000241074"/>
    </source>
</evidence>
<dbReference type="EMBL" id="CP027860">
    <property type="protein sequence ID" value="AVP97739.1"/>
    <property type="molecule type" value="Genomic_DNA"/>
</dbReference>
<evidence type="ECO:0000256" key="2">
    <source>
        <dbReference type="SAM" id="Phobius"/>
    </source>
</evidence>
<proteinExistence type="predicted"/>
<feature type="transmembrane region" description="Helical" evidence="2">
    <location>
        <begin position="288"/>
        <end position="309"/>
    </location>
</feature>
<dbReference type="OrthoDB" id="478431at2"/>
<keyword evidence="5" id="KW-1185">Reference proteome</keyword>
<keyword evidence="2" id="KW-1133">Transmembrane helix</keyword>
<name>A0A2P1PSB2_9GAMM</name>
<accession>A0A2P1PSB2</accession>
<keyword evidence="3" id="KW-0732">Signal</keyword>
<reference evidence="4 5" key="1">
    <citation type="submission" date="2018-03" db="EMBL/GenBank/DDBJ databases">
        <title>Ahniella affigens gen. nov., sp. nov., a gammaproteobacterium isolated from sandy soil near a stream.</title>
        <authorList>
            <person name="Ko Y."/>
            <person name="Kim J.-H."/>
        </authorList>
    </citation>
    <scope>NUCLEOTIDE SEQUENCE [LARGE SCALE GENOMIC DNA]</scope>
    <source>
        <strain evidence="4 5">D13</strain>
    </source>
</reference>
<feature type="signal peptide" evidence="3">
    <location>
        <begin position="1"/>
        <end position="32"/>
    </location>
</feature>
<feature type="transmembrane region" description="Helical" evidence="2">
    <location>
        <begin position="264"/>
        <end position="282"/>
    </location>
</feature>
<keyword evidence="2" id="KW-0812">Transmembrane</keyword>
<feature type="transmembrane region" description="Helical" evidence="2">
    <location>
        <begin position="344"/>
        <end position="363"/>
    </location>
</feature>